<comment type="caution">
    <text evidence="6">The sequence shown here is derived from an EMBL/GenBank/DDBJ whole genome shotgun (WGS) entry which is preliminary data.</text>
</comment>
<dbReference type="Proteomes" id="UP001259347">
    <property type="component" value="Unassembled WGS sequence"/>
</dbReference>
<proteinExistence type="predicted"/>
<dbReference type="InterPro" id="IPR014757">
    <property type="entry name" value="Tscrpt_reg_IclR_C"/>
</dbReference>
<protein>
    <submittedName>
        <fullName evidence="6">DNA-binding IclR family transcriptional regulator</fullName>
    </submittedName>
</protein>
<dbReference type="InterPro" id="IPR036388">
    <property type="entry name" value="WH-like_DNA-bd_sf"/>
</dbReference>
<dbReference type="Pfam" id="PF01614">
    <property type="entry name" value="IclR_C"/>
    <property type="match status" value="1"/>
</dbReference>
<evidence type="ECO:0000313" key="6">
    <source>
        <dbReference type="EMBL" id="MDR6865766.1"/>
    </source>
</evidence>
<dbReference type="PANTHER" id="PTHR30136">
    <property type="entry name" value="HELIX-TURN-HELIX TRANSCRIPTIONAL REGULATOR, ICLR FAMILY"/>
    <property type="match status" value="1"/>
</dbReference>
<evidence type="ECO:0000256" key="3">
    <source>
        <dbReference type="ARBA" id="ARBA00023163"/>
    </source>
</evidence>
<feature type="domain" description="HTH iclR-type" evidence="4">
    <location>
        <begin position="1"/>
        <end position="52"/>
    </location>
</feature>
<name>A0ABU1S826_9MICO</name>
<dbReference type="InterPro" id="IPR005471">
    <property type="entry name" value="Tscrpt_reg_IclR_N"/>
</dbReference>
<dbReference type="Pfam" id="PF16365">
    <property type="entry name" value="EutK_C"/>
    <property type="match status" value="1"/>
</dbReference>
<keyword evidence="3" id="KW-0804">Transcription</keyword>
<keyword evidence="1" id="KW-0805">Transcription regulation</keyword>
<dbReference type="InterPro" id="IPR050707">
    <property type="entry name" value="HTH_MetabolicPath_Reg"/>
</dbReference>
<dbReference type="PROSITE" id="PS51078">
    <property type="entry name" value="ICLR_ED"/>
    <property type="match status" value="1"/>
</dbReference>
<dbReference type="PROSITE" id="PS51077">
    <property type="entry name" value="HTH_ICLR"/>
    <property type="match status" value="1"/>
</dbReference>
<dbReference type="InterPro" id="IPR036390">
    <property type="entry name" value="WH_DNA-bd_sf"/>
</dbReference>
<dbReference type="GO" id="GO:0003677">
    <property type="term" value="F:DNA binding"/>
    <property type="evidence" value="ECO:0007669"/>
    <property type="project" value="UniProtKB-KW"/>
</dbReference>
<feature type="domain" description="IclR-ED" evidence="5">
    <location>
        <begin position="48"/>
        <end position="231"/>
    </location>
</feature>
<dbReference type="EMBL" id="JAVDUM010000001">
    <property type="protein sequence ID" value="MDR6865766.1"/>
    <property type="molecule type" value="Genomic_DNA"/>
</dbReference>
<dbReference type="PANTHER" id="PTHR30136:SF35">
    <property type="entry name" value="HTH-TYPE TRANSCRIPTIONAL REGULATOR RV1719"/>
    <property type="match status" value="1"/>
</dbReference>
<keyword evidence="7" id="KW-1185">Reference proteome</keyword>
<dbReference type="InterPro" id="IPR032298">
    <property type="entry name" value="EutK_C"/>
</dbReference>
<sequence>MLDLAARAQRGITLSEAASALTAPISSVQHLLNGLVATGFLRERERRYTLGLAPALLALVGGRALPWIDQRELDRLGRVAGIPITLATRVGSEVIYLARSGSDLWPASVHIIDDHLARPLLGTAAGRLLLAFTDPTEREDILSGLQVDQSAEVDAFREELPTIRKNRYARSEGLTDPGARALAIPVIEAGKVTAALVLFAAVEQPGTTDIKLDIAAHRVHDAWAKQLSDMS</sequence>
<organism evidence="6 7">
    <name type="scientific">Microbacterium resistens</name>
    <dbReference type="NCBI Taxonomy" id="156977"/>
    <lineage>
        <taxon>Bacteria</taxon>
        <taxon>Bacillati</taxon>
        <taxon>Actinomycetota</taxon>
        <taxon>Actinomycetes</taxon>
        <taxon>Micrococcales</taxon>
        <taxon>Microbacteriaceae</taxon>
        <taxon>Microbacterium</taxon>
    </lineage>
</organism>
<dbReference type="Gene3D" id="3.30.450.40">
    <property type="match status" value="1"/>
</dbReference>
<keyword evidence="2 6" id="KW-0238">DNA-binding</keyword>
<evidence type="ECO:0000256" key="1">
    <source>
        <dbReference type="ARBA" id="ARBA00023015"/>
    </source>
</evidence>
<dbReference type="InterPro" id="IPR029016">
    <property type="entry name" value="GAF-like_dom_sf"/>
</dbReference>
<reference evidence="6 7" key="1">
    <citation type="submission" date="2023-07" db="EMBL/GenBank/DDBJ databases">
        <title>Sorghum-associated microbial communities from plants grown in Nebraska, USA.</title>
        <authorList>
            <person name="Schachtman D."/>
        </authorList>
    </citation>
    <scope>NUCLEOTIDE SEQUENCE [LARGE SCALE GENOMIC DNA]</scope>
    <source>
        <strain evidence="6 7">2980</strain>
    </source>
</reference>
<accession>A0ABU1S826</accession>
<evidence type="ECO:0000259" key="5">
    <source>
        <dbReference type="PROSITE" id="PS51078"/>
    </source>
</evidence>
<gene>
    <name evidence="6" type="ORF">J2Y69_000348</name>
</gene>
<evidence type="ECO:0000256" key="2">
    <source>
        <dbReference type="ARBA" id="ARBA00023125"/>
    </source>
</evidence>
<evidence type="ECO:0000313" key="7">
    <source>
        <dbReference type="Proteomes" id="UP001259347"/>
    </source>
</evidence>
<dbReference type="Gene3D" id="1.10.10.10">
    <property type="entry name" value="Winged helix-like DNA-binding domain superfamily/Winged helix DNA-binding domain"/>
    <property type="match status" value="1"/>
</dbReference>
<dbReference type="SUPFAM" id="SSF55781">
    <property type="entry name" value="GAF domain-like"/>
    <property type="match status" value="1"/>
</dbReference>
<dbReference type="SUPFAM" id="SSF46785">
    <property type="entry name" value="Winged helix' DNA-binding domain"/>
    <property type="match status" value="1"/>
</dbReference>
<evidence type="ECO:0000259" key="4">
    <source>
        <dbReference type="PROSITE" id="PS51077"/>
    </source>
</evidence>